<evidence type="ECO:0000313" key="2">
    <source>
        <dbReference type="Proteomes" id="UP001285521"/>
    </source>
</evidence>
<accession>A0ABU4SU05</accession>
<gene>
    <name evidence="1" type="ORF">SK803_04200</name>
</gene>
<dbReference type="Proteomes" id="UP001285521">
    <property type="component" value="Unassembled WGS sequence"/>
</dbReference>
<comment type="caution">
    <text evidence="1">The sequence shown here is derived from an EMBL/GenBank/DDBJ whole genome shotgun (WGS) entry which is preliminary data.</text>
</comment>
<dbReference type="Gene3D" id="1.20.1290.30">
    <property type="match status" value="1"/>
</dbReference>
<evidence type="ECO:0000313" key="1">
    <source>
        <dbReference type="EMBL" id="MDX8029396.1"/>
    </source>
</evidence>
<name>A0ABU4SU05_9PSEU</name>
<reference evidence="1 2" key="1">
    <citation type="submission" date="2023-11" db="EMBL/GenBank/DDBJ databases">
        <title>Lentzea sokolovensis, sp. nov., Lentzea kristufkii, sp. nov., and Lentzea miocenensis, sp. nov., rare actinobacteria from Sokolov Coal Basin, Miocene lacustrine sediment, Czech Republic.</title>
        <authorList>
            <person name="Lara A."/>
            <person name="Kotroba L."/>
            <person name="Nouioui I."/>
            <person name="Neumann-Schaal M."/>
            <person name="Mast Y."/>
            <person name="Chronakova A."/>
        </authorList>
    </citation>
    <scope>NUCLEOTIDE SEQUENCE [LARGE SCALE GENOMIC DNA]</scope>
    <source>
        <strain evidence="1 2">BCCO 10_0856</strain>
    </source>
</reference>
<organism evidence="1 2">
    <name type="scientific">Lentzea miocenica</name>
    <dbReference type="NCBI Taxonomy" id="3095431"/>
    <lineage>
        <taxon>Bacteria</taxon>
        <taxon>Bacillati</taxon>
        <taxon>Actinomycetota</taxon>
        <taxon>Actinomycetes</taxon>
        <taxon>Pseudonocardiales</taxon>
        <taxon>Pseudonocardiaceae</taxon>
        <taxon>Lentzea</taxon>
    </lineage>
</organism>
<proteinExistence type="predicted"/>
<dbReference type="InterPro" id="IPR037210">
    <property type="entry name" value="YoaC-like_sf"/>
</dbReference>
<keyword evidence="2" id="KW-1185">Reference proteome</keyword>
<sequence length="243" mass="27084">MSKRVVDYDVYYVPWSLGDREAMARYAAEWLAEQQGAPLLLFPDKPSSEGDRLLNRLTAGAAAATPRNLGSSGWSKGPVLAAWPTDDVFELLTHGLRSRITALCVMEWGDSDEVQRTWLAGHQARSVVDGAVHPSSTVTLDPVVEVAMQYLEMSVNHGNSLTGPMDRRDAVETLRALHKAGYRYNVEELCIWALGNGFNFREVERLKEIAIGVQQGKRFRLQAGGFQPNIVKIWQAEAEEKKK</sequence>
<dbReference type="RefSeq" id="WP_319964404.1">
    <property type="nucleotide sequence ID" value="NZ_JAXAVW010000003.1"/>
</dbReference>
<dbReference type="EMBL" id="JAXAVW010000003">
    <property type="protein sequence ID" value="MDX8029396.1"/>
    <property type="molecule type" value="Genomic_DNA"/>
</dbReference>
<reference evidence="1 2" key="2">
    <citation type="submission" date="2023-11" db="EMBL/GenBank/DDBJ databases">
        <authorList>
            <person name="Lara A.C."/>
            <person name="Chronakova A."/>
        </authorList>
    </citation>
    <scope>NUCLEOTIDE SEQUENCE [LARGE SCALE GENOMIC DNA]</scope>
    <source>
        <strain evidence="1 2">BCCO 10_0856</strain>
    </source>
</reference>
<protein>
    <submittedName>
        <fullName evidence="1">Uncharacterized protein</fullName>
    </submittedName>
</protein>